<keyword evidence="12" id="KW-1133">Transmembrane helix</keyword>
<evidence type="ECO:0000256" key="12">
    <source>
        <dbReference type="SAM" id="Phobius"/>
    </source>
</evidence>
<dbReference type="Proteomes" id="UP000266723">
    <property type="component" value="Unassembled WGS sequence"/>
</dbReference>
<keyword evidence="6" id="KW-0547">Nucleotide-binding</keyword>
<dbReference type="PROSITE" id="PS00018">
    <property type="entry name" value="EF_HAND_1"/>
    <property type="match status" value="2"/>
</dbReference>
<keyword evidence="8" id="KW-0106">Calcium</keyword>
<dbReference type="EMBL" id="QGKV02002055">
    <property type="protein sequence ID" value="KAF3496870.1"/>
    <property type="molecule type" value="Genomic_DNA"/>
</dbReference>
<evidence type="ECO:0000256" key="2">
    <source>
        <dbReference type="ARBA" id="ARBA00012513"/>
    </source>
</evidence>
<dbReference type="InterPro" id="IPR011992">
    <property type="entry name" value="EF-hand-dom_pair"/>
</dbReference>
<evidence type="ECO:0000256" key="7">
    <source>
        <dbReference type="ARBA" id="ARBA00022777"/>
    </source>
</evidence>
<evidence type="ECO:0000256" key="6">
    <source>
        <dbReference type="ARBA" id="ARBA00022741"/>
    </source>
</evidence>
<gene>
    <name evidence="15" type="ORF">DY000_02055912</name>
</gene>
<dbReference type="Gene3D" id="1.10.510.10">
    <property type="entry name" value="Transferase(Phosphotransferase) domain 1"/>
    <property type="match status" value="1"/>
</dbReference>
<sequence>MRVHQRMRVHSNLNRLSLLVDLFCNAYLFSGEKFSEIVGSPYYMAPEVLKRSYGPEIDIWSAGVILYILLCGVPPFWAESEQGVAQAILRGIIDFKREPWPNISETAKSLVRQMLEPDPKRRLTAKQVLEHPWIQNAKKAPNVPLGDVVKSRLKQFSVMNRFKRKALRVIAEFLSSQEVEDIKEMFNKMDTDKDGIVTIEELKAGLRNFGTQLAESEVQMLIEAVDTKGKGTLDYGEFVAVSLHLQKVANDEHLRKAFSYFDKDGNGYILPEELCEALKEDGGDDSVDVANDIFQEVDTDKDGRISYEEFAAMMKTGTDWRKASRHYSRGRFNSLSIKLMKDGSLNLGNEW</sequence>
<dbReference type="InterPro" id="IPR018247">
    <property type="entry name" value="EF_Hand_1_Ca_BS"/>
</dbReference>
<evidence type="ECO:0000259" key="13">
    <source>
        <dbReference type="PROSITE" id="PS50011"/>
    </source>
</evidence>
<comment type="catalytic activity">
    <reaction evidence="11">
        <text>L-seryl-[protein] + ATP = O-phospho-L-seryl-[protein] + ADP + H(+)</text>
        <dbReference type="Rhea" id="RHEA:17989"/>
        <dbReference type="Rhea" id="RHEA-COMP:9863"/>
        <dbReference type="Rhea" id="RHEA-COMP:11604"/>
        <dbReference type="ChEBI" id="CHEBI:15378"/>
        <dbReference type="ChEBI" id="CHEBI:29999"/>
        <dbReference type="ChEBI" id="CHEBI:30616"/>
        <dbReference type="ChEBI" id="CHEBI:83421"/>
        <dbReference type="ChEBI" id="CHEBI:456216"/>
        <dbReference type="EC" id="2.7.11.1"/>
    </reaction>
</comment>
<dbReference type="InterPro" id="IPR000719">
    <property type="entry name" value="Prot_kinase_dom"/>
</dbReference>
<comment type="similarity">
    <text evidence="1">Belongs to the protein kinase superfamily. CAMK Ser/Thr protein kinase family. CaMK subfamily.</text>
</comment>
<feature type="transmembrane region" description="Helical" evidence="12">
    <location>
        <begin position="59"/>
        <end position="77"/>
    </location>
</feature>
<keyword evidence="9" id="KW-0067">ATP-binding</keyword>
<feature type="domain" description="EF-hand" evidence="14">
    <location>
        <begin position="177"/>
        <end position="212"/>
    </location>
</feature>
<proteinExistence type="inferred from homology"/>
<dbReference type="InterPro" id="IPR011009">
    <property type="entry name" value="Kinase-like_dom_sf"/>
</dbReference>
<accession>A0ABQ7AGZ1</accession>
<dbReference type="PROSITE" id="PS50222">
    <property type="entry name" value="EF_HAND_2"/>
    <property type="match status" value="3"/>
</dbReference>
<dbReference type="SMART" id="SM00220">
    <property type="entry name" value="S_TKc"/>
    <property type="match status" value="1"/>
</dbReference>
<keyword evidence="3" id="KW-0723">Serine/threonine-protein kinase</keyword>
<keyword evidence="12" id="KW-0472">Membrane</keyword>
<dbReference type="Pfam" id="PF13499">
    <property type="entry name" value="EF-hand_7"/>
    <property type="match status" value="2"/>
</dbReference>
<evidence type="ECO:0000256" key="3">
    <source>
        <dbReference type="ARBA" id="ARBA00022527"/>
    </source>
</evidence>
<comment type="catalytic activity">
    <reaction evidence="10">
        <text>L-threonyl-[protein] + ATP = O-phospho-L-threonyl-[protein] + ADP + H(+)</text>
        <dbReference type="Rhea" id="RHEA:46608"/>
        <dbReference type="Rhea" id="RHEA-COMP:11060"/>
        <dbReference type="Rhea" id="RHEA-COMP:11605"/>
        <dbReference type="ChEBI" id="CHEBI:15378"/>
        <dbReference type="ChEBI" id="CHEBI:30013"/>
        <dbReference type="ChEBI" id="CHEBI:30616"/>
        <dbReference type="ChEBI" id="CHEBI:61977"/>
        <dbReference type="ChEBI" id="CHEBI:456216"/>
        <dbReference type="EC" id="2.7.11.1"/>
    </reaction>
</comment>
<dbReference type="EC" id="2.7.11.1" evidence="2"/>
<feature type="domain" description="EF-hand" evidence="14">
    <location>
        <begin position="249"/>
        <end position="284"/>
    </location>
</feature>
<dbReference type="PROSITE" id="PS50011">
    <property type="entry name" value="PROTEIN_KINASE_DOM"/>
    <property type="match status" value="1"/>
</dbReference>
<evidence type="ECO:0000256" key="9">
    <source>
        <dbReference type="ARBA" id="ARBA00022840"/>
    </source>
</evidence>
<dbReference type="Pfam" id="PF00069">
    <property type="entry name" value="Pkinase"/>
    <property type="match status" value="1"/>
</dbReference>
<comment type="caution">
    <text evidence="15">The sequence shown here is derived from an EMBL/GenBank/DDBJ whole genome shotgun (WGS) entry which is preliminary data.</text>
</comment>
<evidence type="ECO:0000256" key="5">
    <source>
        <dbReference type="ARBA" id="ARBA00022679"/>
    </source>
</evidence>
<reference evidence="15 16" key="1">
    <citation type="journal article" date="2020" name="BMC Genomics">
        <title>Intraspecific diversification of the crop wild relative Brassica cretica Lam. using demographic model selection.</title>
        <authorList>
            <person name="Kioukis A."/>
            <person name="Michalopoulou V.A."/>
            <person name="Briers L."/>
            <person name="Pirintsos S."/>
            <person name="Studholme D.J."/>
            <person name="Pavlidis P."/>
            <person name="Sarris P.F."/>
        </authorList>
    </citation>
    <scope>NUCLEOTIDE SEQUENCE [LARGE SCALE GENOMIC DNA]</scope>
    <source>
        <strain evidence="16">cv. PFS-1207/04</strain>
    </source>
</reference>
<evidence type="ECO:0000259" key="14">
    <source>
        <dbReference type="PROSITE" id="PS50222"/>
    </source>
</evidence>
<keyword evidence="7" id="KW-0418">Kinase</keyword>
<dbReference type="SUPFAM" id="SSF56112">
    <property type="entry name" value="Protein kinase-like (PK-like)"/>
    <property type="match status" value="1"/>
</dbReference>
<evidence type="ECO:0000256" key="8">
    <source>
        <dbReference type="ARBA" id="ARBA00022837"/>
    </source>
</evidence>
<evidence type="ECO:0000256" key="4">
    <source>
        <dbReference type="ARBA" id="ARBA00022553"/>
    </source>
</evidence>
<evidence type="ECO:0000256" key="11">
    <source>
        <dbReference type="ARBA" id="ARBA00048679"/>
    </source>
</evidence>
<dbReference type="InterPro" id="IPR050205">
    <property type="entry name" value="CDPK_Ser/Thr_kinases"/>
</dbReference>
<organism evidence="15 16">
    <name type="scientific">Brassica cretica</name>
    <name type="common">Mustard</name>
    <dbReference type="NCBI Taxonomy" id="69181"/>
    <lineage>
        <taxon>Eukaryota</taxon>
        <taxon>Viridiplantae</taxon>
        <taxon>Streptophyta</taxon>
        <taxon>Embryophyta</taxon>
        <taxon>Tracheophyta</taxon>
        <taxon>Spermatophyta</taxon>
        <taxon>Magnoliopsida</taxon>
        <taxon>eudicotyledons</taxon>
        <taxon>Gunneridae</taxon>
        <taxon>Pentapetalae</taxon>
        <taxon>rosids</taxon>
        <taxon>malvids</taxon>
        <taxon>Brassicales</taxon>
        <taxon>Brassicaceae</taxon>
        <taxon>Brassiceae</taxon>
        <taxon>Brassica</taxon>
    </lineage>
</organism>
<protein>
    <recommendedName>
        <fullName evidence="2">non-specific serine/threonine protein kinase</fullName>
        <ecNumber evidence="2">2.7.11.1</ecNumber>
    </recommendedName>
</protein>
<keyword evidence="5" id="KW-0808">Transferase</keyword>
<keyword evidence="16" id="KW-1185">Reference proteome</keyword>
<evidence type="ECO:0000256" key="1">
    <source>
        <dbReference type="ARBA" id="ARBA00005354"/>
    </source>
</evidence>
<dbReference type="Gene3D" id="1.10.238.10">
    <property type="entry name" value="EF-hand"/>
    <property type="match status" value="1"/>
</dbReference>
<feature type="domain" description="EF-hand" evidence="14">
    <location>
        <begin position="285"/>
        <end position="320"/>
    </location>
</feature>
<dbReference type="SUPFAM" id="SSF47473">
    <property type="entry name" value="EF-hand"/>
    <property type="match status" value="1"/>
</dbReference>
<name>A0ABQ7AGZ1_BRACR</name>
<dbReference type="PANTHER" id="PTHR24349">
    <property type="entry name" value="SERINE/THREONINE-PROTEIN KINASE"/>
    <property type="match status" value="1"/>
</dbReference>
<keyword evidence="12" id="KW-0812">Transmembrane</keyword>
<evidence type="ECO:0000256" key="10">
    <source>
        <dbReference type="ARBA" id="ARBA00047899"/>
    </source>
</evidence>
<dbReference type="SMART" id="SM00054">
    <property type="entry name" value="EFh"/>
    <property type="match status" value="4"/>
</dbReference>
<feature type="domain" description="Protein kinase" evidence="13">
    <location>
        <begin position="1"/>
        <end position="134"/>
    </location>
</feature>
<evidence type="ECO:0000313" key="15">
    <source>
        <dbReference type="EMBL" id="KAF3496870.1"/>
    </source>
</evidence>
<dbReference type="InterPro" id="IPR002048">
    <property type="entry name" value="EF_hand_dom"/>
</dbReference>
<evidence type="ECO:0000313" key="16">
    <source>
        <dbReference type="Proteomes" id="UP000266723"/>
    </source>
</evidence>
<dbReference type="CDD" id="cd00051">
    <property type="entry name" value="EFh"/>
    <property type="match status" value="1"/>
</dbReference>
<keyword evidence="4" id="KW-0597">Phosphoprotein</keyword>